<dbReference type="EMBL" id="ML996099">
    <property type="protein sequence ID" value="KAF2740747.1"/>
    <property type="molecule type" value="Genomic_DNA"/>
</dbReference>
<evidence type="ECO:0000256" key="1">
    <source>
        <dbReference type="SAM" id="MobiDB-lite"/>
    </source>
</evidence>
<dbReference type="PANTHER" id="PTHR15696">
    <property type="entry name" value="SMG-7 SUPPRESSOR WITH MORPHOLOGICAL EFFECT ON GENITALIA PROTEIN 7"/>
    <property type="match status" value="1"/>
</dbReference>
<name>A0A9P4R823_9PLEO</name>
<feature type="region of interest" description="Disordered" evidence="1">
    <location>
        <begin position="745"/>
        <end position="768"/>
    </location>
</feature>
<dbReference type="Proteomes" id="UP000799444">
    <property type="component" value="Unassembled WGS sequence"/>
</dbReference>
<proteinExistence type="predicted"/>
<dbReference type="AlphaFoldDB" id="A0A9P4R823"/>
<feature type="region of interest" description="Disordered" evidence="1">
    <location>
        <begin position="713"/>
        <end position="733"/>
    </location>
</feature>
<feature type="compositionally biased region" description="Polar residues" evidence="1">
    <location>
        <begin position="748"/>
        <end position="764"/>
    </location>
</feature>
<dbReference type="InterPro" id="IPR011990">
    <property type="entry name" value="TPR-like_helical_dom_sf"/>
</dbReference>
<sequence length="840" mass="94018">MAATTEALFKRAQAIETDLLDRVDRNTSGAELTDLLTEYRVACQNVIFADFDYALTKGVQDHLWNTHSSVNGNFRKELKYLRRKPKEQIVALRKLSKSYLTFIKSSQKFYRQYILDLDAQFDGITELRKIAHTWKNEAPRNAPRKRLSSALKGKVLVSCYQTLIYLGDLSRYRETELVDKDRNWGPAVGYYDLARELYPDSGHAHNQLAVIAQADSNHFRSTYHLYRSLASLQPHPRARPNLELDFKKIVSAWEKGELISNHRSTSSNAPGRALVAWFIRLHSKLYKGTEFREHDELESEVLTQITIEIKEQALDSVLQKMILINMAAEYFATIQMQEPNPPENIMRTYFYYFRLNAKTFFVLLQIFQSELERLSEGDDVTQHGDRNPQLSDKITTVARRLLPGLRLYSTWLVRYWKVLESNMTKTLTEVEVQELWKAYAATLTLLASSFPAEQLPTDQYMLDEDVETLGFQPLVSPETMKVWYNGDVLKQKGTELDRKPPNVEMLMRVRDLMIDGLHLVQDEDAPLDLDTMRFIYREVGLPSELLASPHNRPDGSPAILAEPMDLPLIPAEAPIADDQKSHSVAAPSESASTTIAKDSAMTRMVDDLVGVDEGLDTLLEEDEDIPPTPPEQTFEDTTKIDDSTYGIGSVSITDFVNMVQNPKRPLGSPAAAPPLFSTPMGRTASTSSIRQLANLPSLPDGQSNGTSIWNRQYNGTPGPSSPFLGDANGARGSPLSAMRTPAHVRGDSANSLHSSEWTGRSGTPVQRPMSGGLSGGWGNPNMSFYGSIYGNAYNGYNGAPDSTDMNMMSPMLFGKGSSWNNGLDKDHSSYGRTPSNGQAG</sequence>
<evidence type="ECO:0000313" key="4">
    <source>
        <dbReference type="EMBL" id="KAF2740747.1"/>
    </source>
</evidence>
<dbReference type="PANTHER" id="PTHR15696:SF36">
    <property type="entry name" value="NONSENSE-MEDIATED MRNA DECAY FACTOR"/>
    <property type="match status" value="1"/>
</dbReference>
<organism evidence="4 5">
    <name type="scientific">Polyplosphaeria fusca</name>
    <dbReference type="NCBI Taxonomy" id="682080"/>
    <lineage>
        <taxon>Eukaryota</taxon>
        <taxon>Fungi</taxon>
        <taxon>Dikarya</taxon>
        <taxon>Ascomycota</taxon>
        <taxon>Pezizomycotina</taxon>
        <taxon>Dothideomycetes</taxon>
        <taxon>Pleosporomycetidae</taxon>
        <taxon>Pleosporales</taxon>
        <taxon>Tetraplosphaeriaceae</taxon>
        <taxon>Polyplosphaeria</taxon>
    </lineage>
</organism>
<feature type="domain" description="Telomerase activating protein Est1-like N-terminal" evidence="3">
    <location>
        <begin position="59"/>
        <end position="175"/>
    </location>
</feature>
<evidence type="ECO:0000259" key="2">
    <source>
        <dbReference type="Pfam" id="PF10373"/>
    </source>
</evidence>
<keyword evidence="5" id="KW-1185">Reference proteome</keyword>
<feature type="compositionally biased region" description="Polar residues" evidence="1">
    <location>
        <begin position="830"/>
        <end position="840"/>
    </location>
</feature>
<comment type="caution">
    <text evidence="4">The sequence shown here is derived from an EMBL/GenBank/DDBJ whole genome shotgun (WGS) entry which is preliminary data.</text>
</comment>
<feature type="domain" description="DNA/RNA-binding" evidence="2">
    <location>
        <begin position="187"/>
        <end position="476"/>
    </location>
</feature>
<dbReference type="InterPro" id="IPR019458">
    <property type="entry name" value="Est1-like_N"/>
</dbReference>
<gene>
    <name evidence="4" type="ORF">EJ04DRAFT_507763</name>
</gene>
<dbReference type="Gene3D" id="1.25.40.10">
    <property type="entry name" value="Tetratricopeptide repeat domain"/>
    <property type="match status" value="1"/>
</dbReference>
<reference evidence="4" key="1">
    <citation type="journal article" date="2020" name="Stud. Mycol.">
        <title>101 Dothideomycetes genomes: a test case for predicting lifestyles and emergence of pathogens.</title>
        <authorList>
            <person name="Haridas S."/>
            <person name="Albert R."/>
            <person name="Binder M."/>
            <person name="Bloem J."/>
            <person name="Labutti K."/>
            <person name="Salamov A."/>
            <person name="Andreopoulos B."/>
            <person name="Baker S."/>
            <person name="Barry K."/>
            <person name="Bills G."/>
            <person name="Bluhm B."/>
            <person name="Cannon C."/>
            <person name="Castanera R."/>
            <person name="Culley D."/>
            <person name="Daum C."/>
            <person name="Ezra D."/>
            <person name="Gonzalez J."/>
            <person name="Henrissat B."/>
            <person name="Kuo A."/>
            <person name="Liang C."/>
            <person name="Lipzen A."/>
            <person name="Lutzoni F."/>
            <person name="Magnuson J."/>
            <person name="Mondo S."/>
            <person name="Nolan M."/>
            <person name="Ohm R."/>
            <person name="Pangilinan J."/>
            <person name="Park H.-J."/>
            <person name="Ramirez L."/>
            <person name="Alfaro M."/>
            <person name="Sun H."/>
            <person name="Tritt A."/>
            <person name="Yoshinaga Y."/>
            <person name="Zwiers L.-H."/>
            <person name="Turgeon B."/>
            <person name="Goodwin S."/>
            <person name="Spatafora J."/>
            <person name="Crous P."/>
            <person name="Grigoriev I."/>
        </authorList>
    </citation>
    <scope>NUCLEOTIDE SEQUENCE</scope>
    <source>
        <strain evidence="4">CBS 125425</strain>
    </source>
</reference>
<evidence type="ECO:0000259" key="3">
    <source>
        <dbReference type="Pfam" id="PF10374"/>
    </source>
</evidence>
<dbReference type="OrthoDB" id="69928at2759"/>
<protein>
    <recommendedName>
        <fullName evidence="6">Protein SMG7</fullName>
    </recommendedName>
</protein>
<feature type="region of interest" description="Disordered" evidence="1">
    <location>
        <begin position="818"/>
        <end position="840"/>
    </location>
</feature>
<accession>A0A9P4R823</accession>
<dbReference type="InterPro" id="IPR018834">
    <property type="entry name" value="DNA/RNA-bd_Est1-type"/>
</dbReference>
<dbReference type="Pfam" id="PF10373">
    <property type="entry name" value="EST1_DNA_bind"/>
    <property type="match status" value="1"/>
</dbReference>
<dbReference type="Pfam" id="PF10374">
    <property type="entry name" value="EST1"/>
    <property type="match status" value="1"/>
</dbReference>
<dbReference type="InterPro" id="IPR045153">
    <property type="entry name" value="Est1/Ebs1-like"/>
</dbReference>
<evidence type="ECO:0000313" key="5">
    <source>
        <dbReference type="Proteomes" id="UP000799444"/>
    </source>
</evidence>
<evidence type="ECO:0008006" key="6">
    <source>
        <dbReference type="Google" id="ProtNLM"/>
    </source>
</evidence>
<dbReference type="SUPFAM" id="SSF48452">
    <property type="entry name" value="TPR-like"/>
    <property type="match status" value="1"/>
</dbReference>